<proteinExistence type="predicted"/>
<name>A0A2M4A012_9DIPT</name>
<evidence type="ECO:0000313" key="5">
    <source>
        <dbReference type="EMBL" id="MBW34089.1"/>
    </source>
</evidence>
<feature type="chain" id="PRO_5014843957" evidence="4">
    <location>
        <begin position="30"/>
        <end position="404"/>
    </location>
</feature>
<dbReference type="InterPro" id="IPR032675">
    <property type="entry name" value="LRR_dom_sf"/>
</dbReference>
<dbReference type="SUPFAM" id="SSF52058">
    <property type="entry name" value="L domain-like"/>
    <property type="match status" value="1"/>
</dbReference>
<evidence type="ECO:0000256" key="4">
    <source>
        <dbReference type="SAM" id="SignalP"/>
    </source>
</evidence>
<feature type="region of interest" description="Disordered" evidence="3">
    <location>
        <begin position="320"/>
        <end position="373"/>
    </location>
</feature>
<reference evidence="5" key="1">
    <citation type="submission" date="2018-01" db="EMBL/GenBank/DDBJ databases">
        <title>An insight into the sialome of Amazonian anophelines.</title>
        <authorList>
            <person name="Ribeiro J.M."/>
            <person name="Scarpassa V."/>
            <person name="Calvo E."/>
        </authorList>
    </citation>
    <scope>NUCLEOTIDE SEQUENCE</scope>
    <source>
        <tissue evidence="5">Salivary glands</tissue>
    </source>
</reference>
<dbReference type="InterPro" id="IPR001611">
    <property type="entry name" value="Leu-rich_rpt"/>
</dbReference>
<feature type="signal peptide" evidence="4">
    <location>
        <begin position="1"/>
        <end position="29"/>
    </location>
</feature>
<sequence>MLPPTTKCNAMRLVLCVILLPVLLQAVEAATYECKNEKYLDEDYCVFRDVVYDGRNAIAFKAPSSNVQQVAFFDSKLKHIPKELLSTFPDMRVLHVVNCNLTSVVIPNKLERLYASNNVISKVIVHQSPATTTMTELMLDSNRLLDISNITRHLKKLEILSLSGNEELAKEKDIDLGSFEGMENLRDLMLARIGAFYVENDRDVKFPELMLLDLSNNDLITSNLDVKVFATMPKLEILRLAHNKIKELGVVELTQNNKLKQIYLEGNDFTCSYQALLVKHLIKSGVEFPVDHTNAECMQGYLHQNGMCCRSALLDNGPFFVSSENPNTDSPTNQEANKESTPTSTAKTAVGTTNGRTSTTHAPSGGISKVEDRGDAGSSDASILILGNSLASCLALAIAKLILF</sequence>
<keyword evidence="4" id="KW-0732">Signal</keyword>
<organism evidence="5">
    <name type="scientific">Anopheles triannulatus</name>
    <dbReference type="NCBI Taxonomy" id="58253"/>
    <lineage>
        <taxon>Eukaryota</taxon>
        <taxon>Metazoa</taxon>
        <taxon>Ecdysozoa</taxon>
        <taxon>Arthropoda</taxon>
        <taxon>Hexapoda</taxon>
        <taxon>Insecta</taxon>
        <taxon>Pterygota</taxon>
        <taxon>Neoptera</taxon>
        <taxon>Endopterygota</taxon>
        <taxon>Diptera</taxon>
        <taxon>Nematocera</taxon>
        <taxon>Culicoidea</taxon>
        <taxon>Culicidae</taxon>
        <taxon>Anophelinae</taxon>
        <taxon>Anopheles</taxon>
    </lineage>
</organism>
<dbReference type="PANTHER" id="PTHR24366">
    <property type="entry name" value="IG(IMMUNOGLOBULIN) AND LRR(LEUCINE RICH REPEAT) DOMAINS"/>
    <property type="match status" value="1"/>
</dbReference>
<dbReference type="Gene3D" id="3.80.10.10">
    <property type="entry name" value="Ribonuclease Inhibitor"/>
    <property type="match status" value="1"/>
</dbReference>
<dbReference type="EMBL" id="GGFK01000768">
    <property type="protein sequence ID" value="MBW34089.1"/>
    <property type="molecule type" value="Transcribed_RNA"/>
</dbReference>
<dbReference type="PROSITE" id="PS51450">
    <property type="entry name" value="LRR"/>
    <property type="match status" value="1"/>
</dbReference>
<evidence type="ECO:0000256" key="1">
    <source>
        <dbReference type="ARBA" id="ARBA00022614"/>
    </source>
</evidence>
<evidence type="ECO:0000256" key="2">
    <source>
        <dbReference type="ARBA" id="ARBA00022737"/>
    </source>
</evidence>
<accession>A0A2M4A012</accession>
<dbReference type="Pfam" id="PF13855">
    <property type="entry name" value="LRR_8"/>
    <property type="match status" value="1"/>
</dbReference>
<protein>
    <submittedName>
        <fullName evidence="5">Putative leucine-rich repeat protein</fullName>
    </submittedName>
</protein>
<dbReference type="AlphaFoldDB" id="A0A2M4A012"/>
<evidence type="ECO:0000256" key="3">
    <source>
        <dbReference type="SAM" id="MobiDB-lite"/>
    </source>
</evidence>
<keyword evidence="2" id="KW-0677">Repeat</keyword>
<feature type="compositionally biased region" description="Polar residues" evidence="3">
    <location>
        <begin position="322"/>
        <end position="362"/>
    </location>
</feature>
<keyword evidence="1" id="KW-0433">Leucine-rich repeat</keyword>